<dbReference type="AlphaFoldDB" id="A0A191ZXI4"/>
<dbReference type="OrthoDB" id="9808779at2"/>
<evidence type="ECO:0000313" key="1">
    <source>
        <dbReference type="EMBL" id="ANJ72824.1"/>
    </source>
</evidence>
<dbReference type="Proteomes" id="UP000078572">
    <property type="component" value="Chromosome 1"/>
</dbReference>
<dbReference type="CDD" id="cd09021">
    <property type="entry name" value="Aldose_epim_Ec_YphB"/>
    <property type="match status" value="1"/>
</dbReference>
<dbReference type="InterPro" id="IPR008183">
    <property type="entry name" value="Aldose_1/G6P_1-epimerase"/>
</dbReference>
<keyword evidence="2" id="KW-1185">Reference proteome</keyword>
<dbReference type="GO" id="GO:0016853">
    <property type="term" value="F:isomerase activity"/>
    <property type="evidence" value="ECO:0007669"/>
    <property type="project" value="InterPro"/>
</dbReference>
<protein>
    <submittedName>
        <fullName evidence="1">Aldose epimerase</fullName>
    </submittedName>
</protein>
<proteinExistence type="predicted"/>
<accession>A0A191ZXI4</accession>
<dbReference type="InterPro" id="IPR011013">
    <property type="entry name" value="Gal_mutarotase_sf_dom"/>
</dbReference>
<dbReference type="GO" id="GO:0030246">
    <property type="term" value="F:carbohydrate binding"/>
    <property type="evidence" value="ECO:0007669"/>
    <property type="project" value="InterPro"/>
</dbReference>
<dbReference type="Pfam" id="PF01263">
    <property type="entry name" value="Aldose_epim"/>
    <property type="match status" value="1"/>
</dbReference>
<organism evidence="1 2">
    <name type="scientific">Ralstonia insidiosa</name>
    <dbReference type="NCBI Taxonomy" id="190721"/>
    <lineage>
        <taxon>Bacteria</taxon>
        <taxon>Pseudomonadati</taxon>
        <taxon>Pseudomonadota</taxon>
        <taxon>Betaproteobacteria</taxon>
        <taxon>Burkholderiales</taxon>
        <taxon>Burkholderiaceae</taxon>
        <taxon>Ralstonia</taxon>
    </lineage>
</organism>
<reference evidence="2" key="1">
    <citation type="submission" date="2016-06" db="EMBL/GenBank/DDBJ databases">
        <authorList>
            <person name="Xu Y."/>
            <person name="Nagy A."/>
            <person name="Yan X."/>
            <person name="Kim S.W."/>
            <person name="Haley B."/>
            <person name="Liu N.T."/>
            <person name="Nou X."/>
        </authorList>
    </citation>
    <scope>NUCLEOTIDE SEQUENCE [LARGE SCALE GENOMIC DNA]</scope>
    <source>
        <strain evidence="2">ATCC 49129</strain>
    </source>
</reference>
<dbReference type="SUPFAM" id="SSF74650">
    <property type="entry name" value="Galactose mutarotase-like"/>
    <property type="match status" value="1"/>
</dbReference>
<dbReference type="RefSeq" id="WP_064803985.1">
    <property type="nucleotide sequence ID" value="NZ_CP016022.1"/>
</dbReference>
<dbReference type="EMBL" id="CP016022">
    <property type="protein sequence ID" value="ANJ72824.1"/>
    <property type="molecule type" value="Genomic_DNA"/>
</dbReference>
<gene>
    <name evidence="1" type="ORF">A9Y76_10260</name>
</gene>
<sequence>MTLTTWLAPGPVHTLRAGALTMVVAPAAGGRIASLASAGEGSQRIDWLAPMSEVCLRDGFNGLAWPKAGCYPLLPFSNRIREGRLQWGGREIRLAPHPGQPHAMHGLAHARAWAVEQLTASSIVLGLRHVPDVDSWPWAFTATQTLVLTAEGLDAVMTLRNDGDSDMPAGGGFHPYFVRAAGMHIQFDAATMWPTDAGEVAIRSEPITAREDFSNARALPDDALSVYYSNWRQQAAISRVDSATLTIRAADPLDHFILHAPKGQPYFCLEPVSHVADAVNLAAQGWEGTGLRVLAPGETMRLRMQLRIEPAVS</sequence>
<dbReference type="GeneID" id="61526402"/>
<dbReference type="GO" id="GO:0005975">
    <property type="term" value="P:carbohydrate metabolic process"/>
    <property type="evidence" value="ECO:0007669"/>
    <property type="project" value="InterPro"/>
</dbReference>
<evidence type="ECO:0000313" key="2">
    <source>
        <dbReference type="Proteomes" id="UP000078572"/>
    </source>
</evidence>
<dbReference type="Gene3D" id="2.70.98.10">
    <property type="match status" value="1"/>
</dbReference>
<dbReference type="STRING" id="190721.ACS15_2310"/>
<dbReference type="InterPro" id="IPR014718">
    <property type="entry name" value="GH-type_carb-bd"/>
</dbReference>
<name>A0A191ZXI4_9RALS</name>